<comment type="caution">
    <text evidence="1">The sequence shown here is derived from an EMBL/GenBank/DDBJ whole genome shotgun (WGS) entry which is preliminary data.</text>
</comment>
<protein>
    <recommendedName>
        <fullName evidence="3">Reverse transcriptase domain-containing protein</fullName>
    </recommendedName>
</protein>
<gene>
    <name evidence="1" type="ORF">Adt_27697</name>
</gene>
<proteinExistence type="predicted"/>
<accession>A0ABD1RYJ7</accession>
<dbReference type="Proteomes" id="UP001604336">
    <property type="component" value="Unassembled WGS sequence"/>
</dbReference>
<keyword evidence="2" id="KW-1185">Reference proteome</keyword>
<evidence type="ECO:0000313" key="2">
    <source>
        <dbReference type="Proteomes" id="UP001604336"/>
    </source>
</evidence>
<name>A0ABD1RYJ7_9LAMI</name>
<sequence>MKFSMPGGVAKIRSNQTETVTCYMNALQKVAKREDVAPAVMTIHSEPMNVDHETMDKEIILNEGLDPRIIDSDSLASPVEELEAFSMNPSKQTQVLQVGVGTLGPTWKGPYKIIEDIWPGTYRLEGSKGRETRHP</sequence>
<dbReference type="EMBL" id="JBFOLK010000008">
    <property type="protein sequence ID" value="KAL2492069.1"/>
    <property type="molecule type" value="Genomic_DNA"/>
</dbReference>
<evidence type="ECO:0008006" key="3">
    <source>
        <dbReference type="Google" id="ProtNLM"/>
    </source>
</evidence>
<evidence type="ECO:0000313" key="1">
    <source>
        <dbReference type="EMBL" id="KAL2492069.1"/>
    </source>
</evidence>
<organism evidence="1 2">
    <name type="scientific">Abeliophyllum distichum</name>
    <dbReference type="NCBI Taxonomy" id="126358"/>
    <lineage>
        <taxon>Eukaryota</taxon>
        <taxon>Viridiplantae</taxon>
        <taxon>Streptophyta</taxon>
        <taxon>Embryophyta</taxon>
        <taxon>Tracheophyta</taxon>
        <taxon>Spermatophyta</taxon>
        <taxon>Magnoliopsida</taxon>
        <taxon>eudicotyledons</taxon>
        <taxon>Gunneridae</taxon>
        <taxon>Pentapetalae</taxon>
        <taxon>asterids</taxon>
        <taxon>lamiids</taxon>
        <taxon>Lamiales</taxon>
        <taxon>Oleaceae</taxon>
        <taxon>Forsythieae</taxon>
        <taxon>Abeliophyllum</taxon>
    </lineage>
</organism>
<reference evidence="2" key="1">
    <citation type="submission" date="2024-07" db="EMBL/GenBank/DDBJ databases">
        <title>Two chromosome-level genome assemblies of Korean endemic species Abeliophyllum distichum and Forsythia ovata (Oleaceae).</title>
        <authorList>
            <person name="Jang H."/>
        </authorList>
    </citation>
    <scope>NUCLEOTIDE SEQUENCE [LARGE SCALE GENOMIC DNA]</scope>
</reference>
<dbReference type="AlphaFoldDB" id="A0ABD1RYJ7"/>